<proteinExistence type="predicted"/>
<dbReference type="PANTHER" id="PTHR43667:SF2">
    <property type="entry name" value="FATTY ACID C-METHYL TRANSFERASE"/>
    <property type="match status" value="1"/>
</dbReference>
<dbReference type="eggNOG" id="COG0144">
    <property type="taxonomic scope" value="Bacteria"/>
</dbReference>
<dbReference type="InterPro" id="IPR041698">
    <property type="entry name" value="Methyltransf_25"/>
</dbReference>
<evidence type="ECO:0000313" key="2">
    <source>
        <dbReference type="EMBL" id="AEI08054.1"/>
    </source>
</evidence>
<organism evidence="2 3">
    <name type="scientific">Afipia carboxidovorans (strain ATCC 49405 / DSM 1227 / KCTC 32145 / OM5)</name>
    <name type="common">Oligotropha carboxidovorans</name>
    <dbReference type="NCBI Taxonomy" id="504832"/>
    <lineage>
        <taxon>Bacteria</taxon>
        <taxon>Pseudomonadati</taxon>
        <taxon>Pseudomonadota</taxon>
        <taxon>Alphaproteobacteria</taxon>
        <taxon>Hyphomicrobiales</taxon>
        <taxon>Nitrobacteraceae</taxon>
        <taxon>Afipia</taxon>
    </lineage>
</organism>
<dbReference type="InterPro" id="IPR029063">
    <property type="entry name" value="SAM-dependent_MTases_sf"/>
</dbReference>
<dbReference type="InterPro" id="IPR050723">
    <property type="entry name" value="CFA/CMAS"/>
</dbReference>
<evidence type="ECO:0000313" key="3">
    <source>
        <dbReference type="Proteomes" id="UP000007730"/>
    </source>
</evidence>
<dbReference type="OrthoDB" id="5642573at2"/>
<dbReference type="AlphaFoldDB" id="B6JCX8"/>
<dbReference type="HOGENOM" id="CLU_060275_1_0_5"/>
<sequence length="280" mass="30966">MANGLIDWNLLAALSTSLAMSQPAMWDAFAARYNGYAALQAEYTRLQIEAMKIGPEDTVADIGAGPGRITLQAAQRAGSVTAIDVSREMLDHLKANVAARGLRNVHPLHLSWHDVVPGENVPLHDIVVASRSPAMRDLRKLDALARKYVFVMTFCGPSLKSFHDELVTGIEPEPPRGSGGYRPAMAGHALVFNRLIDMGIEANVGYLPDGFSASWRDWDELLAHFAWLAIPPDRIDRFRRNIGPYLTQNANGLHLRMETRTVVVWWKKDPRLPDAGPSAR</sequence>
<dbReference type="STRING" id="504832.OCA5_c33810"/>
<name>B6JCX8_AFIC5</name>
<dbReference type="RefSeq" id="WP_012561739.1">
    <property type="nucleotide sequence ID" value="NC_011386.1"/>
</dbReference>
<dbReference type="SUPFAM" id="SSF53335">
    <property type="entry name" value="S-adenosyl-L-methionine-dependent methyltransferases"/>
    <property type="match status" value="1"/>
</dbReference>
<feature type="domain" description="Methyltransferase" evidence="1">
    <location>
        <begin position="59"/>
        <end position="129"/>
    </location>
</feature>
<dbReference type="Pfam" id="PF13649">
    <property type="entry name" value="Methyltransf_25"/>
    <property type="match status" value="1"/>
</dbReference>
<accession>B6JCX8</accession>
<dbReference type="KEGG" id="oca:OCAR_4563"/>
<gene>
    <name evidence="2" type="ordered locus">OCA5_c33810</name>
</gene>
<dbReference type="EMBL" id="CP002826">
    <property type="protein sequence ID" value="AEI08054.1"/>
    <property type="molecule type" value="Genomic_DNA"/>
</dbReference>
<dbReference type="PANTHER" id="PTHR43667">
    <property type="entry name" value="CYCLOPROPANE-FATTY-ACYL-PHOSPHOLIPID SYNTHASE"/>
    <property type="match status" value="1"/>
</dbReference>
<keyword evidence="3" id="KW-1185">Reference proteome</keyword>
<evidence type="ECO:0000259" key="1">
    <source>
        <dbReference type="Pfam" id="PF13649"/>
    </source>
</evidence>
<dbReference type="KEGG" id="ocg:OCA5_c33810"/>
<reference evidence="2 3" key="1">
    <citation type="journal article" date="2011" name="J. Bacteriol.">
        <title>Complete genome sequences of the chemolithoautotrophic Oligotropha carboxidovorans strains OM4 and OM5.</title>
        <authorList>
            <person name="Volland S."/>
            <person name="Rachinger M."/>
            <person name="Strittmatter A."/>
            <person name="Daniel R."/>
            <person name="Gottschalk G."/>
            <person name="Meyer O."/>
        </authorList>
    </citation>
    <scope>NUCLEOTIDE SEQUENCE [LARGE SCALE GENOMIC DNA]</scope>
    <source>
        <strain evidence="3">ATCC 49405 / DSM 1227 / KCTC 32145 / OM5</strain>
    </source>
</reference>
<protein>
    <recommendedName>
        <fullName evidence="1">Methyltransferase domain-containing protein</fullName>
    </recommendedName>
</protein>
<dbReference type="Proteomes" id="UP000007730">
    <property type="component" value="Chromosome"/>
</dbReference>
<dbReference type="Gene3D" id="3.40.50.150">
    <property type="entry name" value="Vaccinia Virus protein VP39"/>
    <property type="match status" value="1"/>
</dbReference>
<dbReference type="CDD" id="cd02440">
    <property type="entry name" value="AdoMet_MTases"/>
    <property type="match status" value="1"/>
</dbReference>